<comment type="caution">
    <text evidence="1">The sequence shown here is derived from an EMBL/GenBank/DDBJ whole genome shotgun (WGS) entry which is preliminary data.</text>
</comment>
<proteinExistence type="predicted"/>
<sequence>MKDEKDEILMDIFGSERNQQKGLIDSTSEDEYFAKRKSTRDKQRAVLGKGPYQLAGAYKHLEVSLLKWSLMTPSEKQNHVAKVDPSCKKTGVIPLAAEANDQCTADSTLGSFEDTGLPRISTWFMEECLQNHRPTRAWSLSE</sequence>
<accession>A0A9X0CT96</accession>
<evidence type="ECO:0000313" key="2">
    <source>
        <dbReference type="Proteomes" id="UP001163046"/>
    </source>
</evidence>
<evidence type="ECO:0000313" key="1">
    <source>
        <dbReference type="EMBL" id="KAJ7375267.1"/>
    </source>
</evidence>
<keyword evidence="2" id="KW-1185">Reference proteome</keyword>
<dbReference type="Proteomes" id="UP001163046">
    <property type="component" value="Unassembled WGS sequence"/>
</dbReference>
<name>A0A9X0CT96_9CNID</name>
<protein>
    <submittedName>
        <fullName evidence="1">Uncharacterized protein</fullName>
    </submittedName>
</protein>
<gene>
    <name evidence="1" type="ORF">OS493_002014</name>
</gene>
<organism evidence="1 2">
    <name type="scientific">Desmophyllum pertusum</name>
    <dbReference type="NCBI Taxonomy" id="174260"/>
    <lineage>
        <taxon>Eukaryota</taxon>
        <taxon>Metazoa</taxon>
        <taxon>Cnidaria</taxon>
        <taxon>Anthozoa</taxon>
        <taxon>Hexacorallia</taxon>
        <taxon>Scleractinia</taxon>
        <taxon>Caryophylliina</taxon>
        <taxon>Caryophylliidae</taxon>
        <taxon>Desmophyllum</taxon>
    </lineage>
</organism>
<reference evidence="1" key="1">
    <citation type="submission" date="2023-01" db="EMBL/GenBank/DDBJ databases">
        <title>Genome assembly of the deep-sea coral Lophelia pertusa.</title>
        <authorList>
            <person name="Herrera S."/>
            <person name="Cordes E."/>
        </authorList>
    </citation>
    <scope>NUCLEOTIDE SEQUENCE</scope>
    <source>
        <strain evidence="1">USNM1676648</strain>
        <tissue evidence="1">Polyp</tissue>
    </source>
</reference>
<dbReference type="AlphaFoldDB" id="A0A9X0CT96"/>
<dbReference type="EMBL" id="MU826826">
    <property type="protein sequence ID" value="KAJ7375267.1"/>
    <property type="molecule type" value="Genomic_DNA"/>
</dbReference>